<gene>
    <name evidence="1" type="ORF">DJ90_3092</name>
</gene>
<sequence length="78" mass="9238">MVISLRRWLRSVKYLLLFAALTYTLYRTFGLLEAYMFYEDKYRIPDGSAVKVFHADLPASGERASLADRLKLFYWYGE</sequence>
<dbReference type="STRING" id="44252.DJ90_3092"/>
<comment type="caution">
    <text evidence="1">The sequence shown here is derived from an EMBL/GenBank/DDBJ whole genome shotgun (WGS) entry which is preliminary data.</text>
</comment>
<reference evidence="1 2" key="1">
    <citation type="submission" date="2014-04" db="EMBL/GenBank/DDBJ databases">
        <authorList>
            <person name="Bishop-Lilly K.A."/>
            <person name="Broomall S.M."/>
            <person name="Chain P.S."/>
            <person name="Chertkov O."/>
            <person name="Coyne S.R."/>
            <person name="Daligault H.E."/>
            <person name="Davenport K.W."/>
            <person name="Erkkila T."/>
            <person name="Frey K.G."/>
            <person name="Gibbons H.S."/>
            <person name="Gu W."/>
            <person name="Jaissle J."/>
            <person name="Johnson S.L."/>
            <person name="Koroleva G.I."/>
            <person name="Ladner J.T."/>
            <person name="Lo C.-C."/>
            <person name="Minogue T.D."/>
            <person name="Munk C."/>
            <person name="Palacios G.F."/>
            <person name="Redden C.L."/>
            <person name="Rosenzweig C.N."/>
            <person name="Scholz M.B."/>
            <person name="Teshima H."/>
            <person name="Xu Y."/>
        </authorList>
    </citation>
    <scope>NUCLEOTIDE SEQUENCE [LARGE SCALE GENOMIC DNA]</scope>
    <source>
        <strain evidence="1 2">8244</strain>
    </source>
</reference>
<dbReference type="OrthoDB" id="2691647at2"/>
<proteinExistence type="predicted"/>
<evidence type="ECO:0000313" key="1">
    <source>
        <dbReference type="EMBL" id="KFN09576.1"/>
    </source>
</evidence>
<dbReference type="EMBL" id="JMQA01000022">
    <property type="protein sequence ID" value="KFN09576.1"/>
    <property type="molecule type" value="Genomic_DNA"/>
</dbReference>
<evidence type="ECO:0000313" key="2">
    <source>
        <dbReference type="Proteomes" id="UP000029278"/>
    </source>
</evidence>
<dbReference type="InterPro" id="IPR025321">
    <property type="entry name" value="DUF4227"/>
</dbReference>
<dbReference type="AlphaFoldDB" id="A0A090ZZV7"/>
<dbReference type="Pfam" id="PF14004">
    <property type="entry name" value="DUF4227"/>
    <property type="match status" value="1"/>
</dbReference>
<organism evidence="1 2">
    <name type="scientific">Paenibacillus macerans</name>
    <name type="common">Bacillus macerans</name>
    <dbReference type="NCBI Taxonomy" id="44252"/>
    <lineage>
        <taxon>Bacteria</taxon>
        <taxon>Bacillati</taxon>
        <taxon>Bacillota</taxon>
        <taxon>Bacilli</taxon>
        <taxon>Bacillales</taxon>
        <taxon>Paenibacillaceae</taxon>
        <taxon>Paenibacillus</taxon>
    </lineage>
</organism>
<dbReference type="Proteomes" id="UP000029278">
    <property type="component" value="Unassembled WGS sequence"/>
</dbReference>
<dbReference type="HOGENOM" id="CLU_185001_1_0_9"/>
<accession>A0A090ZZV7</accession>
<dbReference type="GeneID" id="77006435"/>
<dbReference type="RefSeq" id="WP_036621831.1">
    <property type="nucleotide sequence ID" value="NZ_JAKOBR010000019.1"/>
</dbReference>
<keyword evidence="2" id="KW-1185">Reference proteome</keyword>
<dbReference type="PATRIC" id="fig|44252.3.peg.2219"/>
<protein>
    <recommendedName>
        <fullName evidence="3">DUF4227 family protein</fullName>
    </recommendedName>
</protein>
<name>A0A090ZZV7_PAEMA</name>
<evidence type="ECO:0008006" key="3">
    <source>
        <dbReference type="Google" id="ProtNLM"/>
    </source>
</evidence>